<feature type="transmembrane region" description="Helical" evidence="2">
    <location>
        <begin position="528"/>
        <end position="548"/>
    </location>
</feature>
<proteinExistence type="predicted"/>
<feature type="domain" description="Phage tail tape measure protein" evidence="3">
    <location>
        <begin position="102"/>
        <end position="304"/>
    </location>
</feature>
<dbReference type="Pfam" id="PF10145">
    <property type="entry name" value="PhageMin_Tail"/>
    <property type="match status" value="1"/>
</dbReference>
<name>A0A377H758_9PAST</name>
<dbReference type="AlphaFoldDB" id="A0A377H758"/>
<keyword evidence="1" id="KW-1188">Viral release from host cell</keyword>
<dbReference type="GeneID" id="77263698"/>
<evidence type="ECO:0000313" key="5">
    <source>
        <dbReference type="Proteomes" id="UP000254232"/>
    </source>
</evidence>
<sequence>MGSNLAISLIIGASVTGAVRGIKSLSNSLKLFRDNTLSTKNKLTALATQAGISLGSAASTLSALSSTVLAASKPAIAFESAMADVKKVVDFKTPEGFKNLSKDILELTRTLPMTSEELAAITASGGQLGVAEEDLKEFTTTIAKMSVAFDMSAEDSGDAMAKLANVYKIPIKEIGKLGDAINELSNSSPAKASDIVSTLGRIGGVAKQFGLTENAAAALANSFISLGKAPEVAGTAINGMLTKLMTADKGGKKFQAALASVGVSAKQLKADIAKNGEQALVGFLKKIQHMPKEKQMGILVDLFGLEYADDVAVLAGNVNVLEDSLKTLQQTDEKGKPKYLGSMEREFAARAATTENSLKLLKNSFTEIAINIGSQFLPIINKVINKIRPLIYSITDWIAQHQELVAVIVQGSVGIGAGVAAILALNGAFSGVLAVFTAGKGIIAGVNSGVMLLTKLVRFNLPLLLQLGSIFGGKLLVGIKAATQAVLFLGSSLLRLGGLVLSFVGRSFIALAGFIGKTVLVATKLAQVLMGALFKGIMLAGKALFFLGRAMLTNPIGLAITGIALAAYLIYRYWAPIKAFFGQLWDWVKLKFNAAWTWISGIWSQAAAWFSGIWDNINAFFHSGIGNITATILNWSPLGLFYKVFAGVLSWFGVDLPNNFTEFGKNLINGLVNGINRAWDSAKQTVSALGDSVKNWFAKKLGIHSPSRVFMGYGENTVDGLVIGVAKSAMKVANAVSGMGEKMQQAMPQTLTAPVIDTARTLTSATPKLKPTTSVADTAHTLVAATPKLKPTTPVVDTAQTLVKITPQLKPVVTVPTKVTKATRQRPRGVNRRAADNATAALTAAYLPAHLRRQSSQKQKIAKSHTPHAKTVQAMKPIVSQKPVVNLPAPTVLAQKQATPAIISTSLFAQMWRGIKDIASATVLPKPQTEKPVVANFAQKQTTNTQYESLQHTMQAQNAHAAPQPRDGIVVNFNPTINVNGASGQGVIEQVQQGLQMSLREFEQLINRVVDQKMRRAY</sequence>
<keyword evidence="2" id="KW-0812">Transmembrane</keyword>
<accession>A0A377H758</accession>
<feature type="transmembrane region" description="Helical" evidence="2">
    <location>
        <begin position="432"/>
        <end position="453"/>
    </location>
</feature>
<keyword evidence="2" id="KW-1133">Transmembrane helix</keyword>
<feature type="transmembrane region" description="Helical" evidence="2">
    <location>
        <begin position="594"/>
        <end position="614"/>
    </location>
</feature>
<evidence type="ECO:0000313" key="4">
    <source>
        <dbReference type="EMBL" id="STO38178.1"/>
    </source>
</evidence>
<organism evidence="4 5">
    <name type="scientific">Gallibacterium anatis</name>
    <dbReference type="NCBI Taxonomy" id="750"/>
    <lineage>
        <taxon>Bacteria</taxon>
        <taxon>Pseudomonadati</taxon>
        <taxon>Pseudomonadota</taxon>
        <taxon>Gammaproteobacteria</taxon>
        <taxon>Pasteurellales</taxon>
        <taxon>Pasteurellaceae</taxon>
        <taxon>Gallibacterium</taxon>
    </lineage>
</organism>
<feature type="transmembrane region" description="Helical" evidence="2">
    <location>
        <begin position="404"/>
        <end position="425"/>
    </location>
</feature>
<feature type="transmembrane region" description="Helical" evidence="2">
    <location>
        <begin position="459"/>
        <end position="481"/>
    </location>
</feature>
<dbReference type="InterPro" id="IPR010090">
    <property type="entry name" value="Phage_tape_meas"/>
</dbReference>
<gene>
    <name evidence="4" type="ORF">NCTC11413_01304</name>
</gene>
<feature type="transmembrane region" description="Helical" evidence="2">
    <location>
        <begin position="493"/>
        <end position="516"/>
    </location>
</feature>
<dbReference type="PANTHER" id="PTHR37813">
    <property type="entry name" value="FELS-2 PROPHAGE PROTEIN"/>
    <property type="match status" value="1"/>
</dbReference>
<reference evidence="4 5" key="1">
    <citation type="submission" date="2018-06" db="EMBL/GenBank/DDBJ databases">
        <authorList>
            <consortium name="Pathogen Informatics"/>
            <person name="Doyle S."/>
        </authorList>
    </citation>
    <scope>NUCLEOTIDE SEQUENCE [LARGE SCALE GENOMIC DNA]</scope>
    <source>
        <strain evidence="4 5">NCTC11413</strain>
    </source>
</reference>
<dbReference type="PANTHER" id="PTHR37813:SF1">
    <property type="entry name" value="FELS-2 PROPHAGE PROTEIN"/>
    <property type="match status" value="1"/>
</dbReference>
<evidence type="ECO:0000256" key="2">
    <source>
        <dbReference type="SAM" id="Phobius"/>
    </source>
</evidence>
<dbReference type="Proteomes" id="UP000254232">
    <property type="component" value="Unassembled WGS sequence"/>
</dbReference>
<feature type="transmembrane region" description="Helical" evidence="2">
    <location>
        <begin position="555"/>
        <end position="574"/>
    </location>
</feature>
<dbReference type="EMBL" id="UGGZ01000001">
    <property type="protein sequence ID" value="STO38178.1"/>
    <property type="molecule type" value="Genomic_DNA"/>
</dbReference>
<dbReference type="RefSeq" id="WP_018346149.1">
    <property type="nucleotide sequence ID" value="NZ_UGGZ01000001.1"/>
</dbReference>
<evidence type="ECO:0000259" key="3">
    <source>
        <dbReference type="Pfam" id="PF10145"/>
    </source>
</evidence>
<evidence type="ECO:0000256" key="1">
    <source>
        <dbReference type="ARBA" id="ARBA00022612"/>
    </source>
</evidence>
<protein>
    <submittedName>
        <fullName evidence="4">Phage-related protein</fullName>
    </submittedName>
</protein>
<keyword evidence="2" id="KW-0472">Membrane</keyword>
<dbReference type="NCBIfam" id="TIGR01760">
    <property type="entry name" value="tape_meas_TP901"/>
    <property type="match status" value="1"/>
</dbReference>